<gene>
    <name evidence="5" type="ORF">J2S57_000937</name>
</gene>
<dbReference type="PANTHER" id="PTHR30349">
    <property type="entry name" value="PHAGE INTEGRASE-RELATED"/>
    <property type="match status" value="1"/>
</dbReference>
<evidence type="ECO:0000256" key="3">
    <source>
        <dbReference type="ARBA" id="ARBA00023172"/>
    </source>
</evidence>
<dbReference type="EMBL" id="JAUSQZ010000001">
    <property type="protein sequence ID" value="MDP9825188.1"/>
    <property type="molecule type" value="Genomic_DNA"/>
</dbReference>
<evidence type="ECO:0000256" key="2">
    <source>
        <dbReference type="ARBA" id="ARBA00023125"/>
    </source>
</evidence>
<keyword evidence="3" id="KW-0233">DNA recombination</keyword>
<dbReference type="InterPro" id="IPR010998">
    <property type="entry name" value="Integrase_recombinase_N"/>
</dbReference>
<accession>A0ABT9NXM5</accession>
<evidence type="ECO:0000313" key="5">
    <source>
        <dbReference type="EMBL" id="MDP9825188.1"/>
    </source>
</evidence>
<protein>
    <submittedName>
        <fullName evidence="5">Integrase</fullName>
    </submittedName>
</protein>
<comment type="caution">
    <text evidence="5">The sequence shown here is derived from an EMBL/GenBank/DDBJ whole genome shotgun (WGS) entry which is preliminary data.</text>
</comment>
<evidence type="ECO:0000259" key="4">
    <source>
        <dbReference type="PROSITE" id="PS51898"/>
    </source>
</evidence>
<dbReference type="CDD" id="cd01189">
    <property type="entry name" value="INT_ICEBs1_C_like"/>
    <property type="match status" value="1"/>
</dbReference>
<dbReference type="InterPro" id="IPR002104">
    <property type="entry name" value="Integrase_catalytic"/>
</dbReference>
<dbReference type="PANTHER" id="PTHR30349:SF64">
    <property type="entry name" value="PROPHAGE INTEGRASE INTD-RELATED"/>
    <property type="match status" value="1"/>
</dbReference>
<evidence type="ECO:0000256" key="1">
    <source>
        <dbReference type="ARBA" id="ARBA00008857"/>
    </source>
</evidence>
<dbReference type="PROSITE" id="PS51898">
    <property type="entry name" value="TYR_RECOMBINASE"/>
    <property type="match status" value="1"/>
</dbReference>
<dbReference type="InterPro" id="IPR011010">
    <property type="entry name" value="DNA_brk_join_enz"/>
</dbReference>
<dbReference type="InterPro" id="IPR050090">
    <property type="entry name" value="Tyrosine_recombinase_XerCD"/>
</dbReference>
<sequence length="371" mass="40680">MYYVQRKLRSISFTDANEAKHWAHVFDVLGPDAGKRALQEALGQVAPPPPEPTIEEMVLRHIELLTGIQAGTRADYVTHAHRDIVPLIGDVRRSEITKAVGAQWVNQLEDRGLSGKTIKNRHSLLSAAIETQAVETGHLTRNPVKGLRLPDASRSREDMQFLNKEQFATLVSCVRPQYRDLITVLVGTGMRWGEAAALRVANVRLDAPVPTVVVREAVKHRRDGIREVGGPKSKQGRREIPLSPTIAVALRRAVDGKKPNDLVFVSITGQPMRYGVFHRDTWSRAQAAAVKAGLTAEPAIHDLRHTCASWWLAAGVPILTVSKLLGHTDAGFTLRVYGHALPGDSNLVIQVTEQILSGIETAPKKAMTPVA</sequence>
<dbReference type="SUPFAM" id="SSF56349">
    <property type="entry name" value="DNA breaking-rejoining enzymes"/>
    <property type="match status" value="1"/>
</dbReference>
<proteinExistence type="inferred from homology"/>
<feature type="domain" description="Tyr recombinase" evidence="4">
    <location>
        <begin position="148"/>
        <end position="353"/>
    </location>
</feature>
<comment type="similarity">
    <text evidence="1">Belongs to the 'phage' integrase family.</text>
</comment>
<dbReference type="Gene3D" id="1.10.443.10">
    <property type="entry name" value="Intergrase catalytic core"/>
    <property type="match status" value="1"/>
</dbReference>
<evidence type="ECO:0000313" key="6">
    <source>
        <dbReference type="Proteomes" id="UP001235712"/>
    </source>
</evidence>
<dbReference type="Proteomes" id="UP001235712">
    <property type="component" value="Unassembled WGS sequence"/>
</dbReference>
<keyword evidence="6" id="KW-1185">Reference proteome</keyword>
<name>A0ABT9NXM5_9ACTN</name>
<organism evidence="5 6">
    <name type="scientific">Kineosporia succinea</name>
    <dbReference type="NCBI Taxonomy" id="84632"/>
    <lineage>
        <taxon>Bacteria</taxon>
        <taxon>Bacillati</taxon>
        <taxon>Actinomycetota</taxon>
        <taxon>Actinomycetes</taxon>
        <taxon>Kineosporiales</taxon>
        <taxon>Kineosporiaceae</taxon>
        <taxon>Kineosporia</taxon>
    </lineage>
</organism>
<dbReference type="Gene3D" id="1.10.150.130">
    <property type="match status" value="1"/>
</dbReference>
<reference evidence="5 6" key="1">
    <citation type="submission" date="2023-07" db="EMBL/GenBank/DDBJ databases">
        <title>Sequencing the genomes of 1000 actinobacteria strains.</title>
        <authorList>
            <person name="Klenk H.-P."/>
        </authorList>
    </citation>
    <scope>NUCLEOTIDE SEQUENCE [LARGE SCALE GENOMIC DNA]</scope>
    <source>
        <strain evidence="5 6">DSM 44388</strain>
    </source>
</reference>
<dbReference type="Pfam" id="PF00589">
    <property type="entry name" value="Phage_integrase"/>
    <property type="match status" value="1"/>
</dbReference>
<dbReference type="RefSeq" id="WP_307238716.1">
    <property type="nucleotide sequence ID" value="NZ_JAUSQZ010000001.1"/>
</dbReference>
<keyword evidence="2" id="KW-0238">DNA-binding</keyword>
<dbReference type="InterPro" id="IPR013762">
    <property type="entry name" value="Integrase-like_cat_sf"/>
</dbReference>